<keyword evidence="1" id="KW-0812">Transmembrane</keyword>
<name>A0AAP0P933_9MAGN</name>
<dbReference type="Proteomes" id="UP001420932">
    <property type="component" value="Unassembled WGS sequence"/>
</dbReference>
<comment type="caution">
    <text evidence="2">The sequence shown here is derived from an EMBL/GenBank/DDBJ whole genome shotgun (WGS) entry which is preliminary data.</text>
</comment>
<keyword evidence="1" id="KW-1133">Transmembrane helix</keyword>
<accession>A0AAP0P933</accession>
<keyword evidence="1" id="KW-0472">Membrane</keyword>
<dbReference type="EMBL" id="JBBNAF010000006">
    <property type="protein sequence ID" value="KAK9135427.1"/>
    <property type="molecule type" value="Genomic_DNA"/>
</dbReference>
<feature type="transmembrane region" description="Helical" evidence="1">
    <location>
        <begin position="54"/>
        <end position="73"/>
    </location>
</feature>
<evidence type="ECO:0000313" key="2">
    <source>
        <dbReference type="EMBL" id="KAK9135427.1"/>
    </source>
</evidence>
<proteinExistence type="predicted"/>
<sequence>MHTWREERNNAEARETPSIKSFKYVIKSFGSSHRLSSYQNQTTPPPHSRLSTLFFLYAVTIFLFVPSPSWPLVEAEQLIVIPLLALDDGDQDEGDVSGSEGTLVEIEFIDSGVEGDESRDKESEEDEVNYVSHESYEEELKVRDHVKGESSGEWVSIDDHVVGDLSEEDVKDISEKEKIIGTPLEVAPIEHEHEPIVKKLIDVPTKFVGDASYGLNLLHEDMKIKLIRAQDLVEKNGQSRKVLANFMEQFDALLRKYEEQLGQKETRKK</sequence>
<protein>
    <submittedName>
        <fullName evidence="2">Uncharacterized protein</fullName>
    </submittedName>
</protein>
<gene>
    <name evidence="2" type="ORF">Syun_014757</name>
</gene>
<evidence type="ECO:0000256" key="1">
    <source>
        <dbReference type="SAM" id="Phobius"/>
    </source>
</evidence>
<organism evidence="2 3">
    <name type="scientific">Stephania yunnanensis</name>
    <dbReference type="NCBI Taxonomy" id="152371"/>
    <lineage>
        <taxon>Eukaryota</taxon>
        <taxon>Viridiplantae</taxon>
        <taxon>Streptophyta</taxon>
        <taxon>Embryophyta</taxon>
        <taxon>Tracheophyta</taxon>
        <taxon>Spermatophyta</taxon>
        <taxon>Magnoliopsida</taxon>
        <taxon>Ranunculales</taxon>
        <taxon>Menispermaceae</taxon>
        <taxon>Menispermoideae</taxon>
        <taxon>Cissampelideae</taxon>
        <taxon>Stephania</taxon>
    </lineage>
</organism>
<dbReference type="AlphaFoldDB" id="A0AAP0P933"/>
<reference evidence="2 3" key="1">
    <citation type="submission" date="2024-01" db="EMBL/GenBank/DDBJ databases">
        <title>Genome assemblies of Stephania.</title>
        <authorList>
            <person name="Yang L."/>
        </authorList>
    </citation>
    <scope>NUCLEOTIDE SEQUENCE [LARGE SCALE GENOMIC DNA]</scope>
    <source>
        <strain evidence="2">YNDBR</strain>
        <tissue evidence="2">Leaf</tissue>
    </source>
</reference>
<evidence type="ECO:0000313" key="3">
    <source>
        <dbReference type="Proteomes" id="UP001420932"/>
    </source>
</evidence>
<keyword evidence="3" id="KW-1185">Reference proteome</keyword>